<evidence type="ECO:0000313" key="3">
    <source>
        <dbReference type="Proteomes" id="UP001233999"/>
    </source>
</evidence>
<keyword evidence="3" id="KW-1185">Reference proteome</keyword>
<dbReference type="Proteomes" id="UP001233999">
    <property type="component" value="Unassembled WGS sequence"/>
</dbReference>
<organism evidence="2 3">
    <name type="scientific">Diploptera punctata</name>
    <name type="common">Pacific beetle cockroach</name>
    <dbReference type="NCBI Taxonomy" id="6984"/>
    <lineage>
        <taxon>Eukaryota</taxon>
        <taxon>Metazoa</taxon>
        <taxon>Ecdysozoa</taxon>
        <taxon>Arthropoda</taxon>
        <taxon>Hexapoda</taxon>
        <taxon>Insecta</taxon>
        <taxon>Pterygota</taxon>
        <taxon>Neoptera</taxon>
        <taxon>Polyneoptera</taxon>
        <taxon>Dictyoptera</taxon>
        <taxon>Blattodea</taxon>
        <taxon>Blaberoidea</taxon>
        <taxon>Blaberidae</taxon>
        <taxon>Diplopterinae</taxon>
        <taxon>Diploptera</taxon>
    </lineage>
</organism>
<protein>
    <submittedName>
        <fullName evidence="2">Uncharacterized protein</fullName>
    </submittedName>
</protein>
<name>A0AAD8EQW3_DIPPU</name>
<proteinExistence type="predicted"/>
<feature type="region of interest" description="Disordered" evidence="1">
    <location>
        <begin position="210"/>
        <end position="249"/>
    </location>
</feature>
<reference evidence="2" key="2">
    <citation type="submission" date="2023-05" db="EMBL/GenBank/DDBJ databases">
        <authorList>
            <person name="Fouks B."/>
        </authorList>
    </citation>
    <scope>NUCLEOTIDE SEQUENCE</scope>
    <source>
        <strain evidence="2">Stay&amp;Tobe</strain>
        <tissue evidence="2">Testes</tissue>
    </source>
</reference>
<comment type="caution">
    <text evidence="2">The sequence shown here is derived from an EMBL/GenBank/DDBJ whole genome shotgun (WGS) entry which is preliminary data.</text>
</comment>
<feature type="compositionally biased region" description="Basic and acidic residues" evidence="1">
    <location>
        <begin position="60"/>
        <end position="77"/>
    </location>
</feature>
<accession>A0AAD8EQW3</accession>
<feature type="non-terminal residue" evidence="2">
    <location>
        <position position="1"/>
    </location>
</feature>
<evidence type="ECO:0000256" key="1">
    <source>
        <dbReference type="SAM" id="MobiDB-lite"/>
    </source>
</evidence>
<dbReference type="EMBL" id="JASPKZ010000814">
    <property type="protein sequence ID" value="KAJ9599368.1"/>
    <property type="molecule type" value="Genomic_DNA"/>
</dbReference>
<reference evidence="2" key="1">
    <citation type="journal article" date="2023" name="IScience">
        <title>Live-bearing cockroach genome reveals convergent evolutionary mechanisms linked to viviparity in insects and beyond.</title>
        <authorList>
            <person name="Fouks B."/>
            <person name="Harrison M.C."/>
            <person name="Mikhailova A.A."/>
            <person name="Marchal E."/>
            <person name="English S."/>
            <person name="Carruthers M."/>
            <person name="Jennings E.C."/>
            <person name="Chiamaka E.L."/>
            <person name="Frigard R.A."/>
            <person name="Pippel M."/>
            <person name="Attardo G.M."/>
            <person name="Benoit J.B."/>
            <person name="Bornberg-Bauer E."/>
            <person name="Tobe S.S."/>
        </authorList>
    </citation>
    <scope>NUCLEOTIDE SEQUENCE</scope>
    <source>
        <strain evidence="2">Stay&amp;Tobe</strain>
    </source>
</reference>
<sequence>DYYTIFTFLPQCEFALREKLEGETCGRNASYRPFAVECPPQLREKRVEETPVIDHSQSSLREKRVEETPLREKRVEETPVIDHSQSSLREKLEGRNLREKRVEERRQCPPQLREKRVEETPLREKRVEENASYRPFAVECPPQLREKRVERNASYRPFAVEFEGETCLRNASYRPFAVECTTRKQQLLALATEDALRIEGETCGRKETPVIDHSQSSLREKRVEETPVIDHSQSSLREKRVEETPVIDHSQSSLREKRWKWRETPVIDHSQSSLREKRVEETPVIDHSQCPPQLREKRVEETPVIDHSQSSLREKQRFMTLFTLSRFKRMMNEVVDNDSNPGILKSNLQKFYQQKSQTSSHTLRKSHSTANCVIVNKRGFKPSDIHDPLKREFLTNLTHKIWHLILKYSTLMEKRLEETPVLDDGHIARNLLIFIS</sequence>
<feature type="region of interest" description="Disordered" evidence="1">
    <location>
        <begin position="50"/>
        <end position="94"/>
    </location>
</feature>
<evidence type="ECO:0000313" key="2">
    <source>
        <dbReference type="EMBL" id="KAJ9599368.1"/>
    </source>
</evidence>
<gene>
    <name evidence="2" type="ORF">L9F63_010130</name>
</gene>
<dbReference type="AlphaFoldDB" id="A0AAD8EQW3"/>
<feature type="non-terminal residue" evidence="2">
    <location>
        <position position="436"/>
    </location>
</feature>